<organism evidence="2 3">
    <name type="scientific">Saccharomonospora amisosensis</name>
    <dbReference type="NCBI Taxonomy" id="1128677"/>
    <lineage>
        <taxon>Bacteria</taxon>
        <taxon>Bacillati</taxon>
        <taxon>Actinomycetota</taxon>
        <taxon>Actinomycetes</taxon>
        <taxon>Pseudonocardiales</taxon>
        <taxon>Pseudonocardiaceae</taxon>
        <taxon>Saccharomonospora</taxon>
    </lineage>
</organism>
<proteinExistence type="predicted"/>
<dbReference type="PANTHER" id="PTHR42685:SF18">
    <property type="entry name" value="DIGERANYLGERANYLGLYCEROPHOSPHOLIPID REDUCTASE"/>
    <property type="match status" value="1"/>
</dbReference>
<dbReference type="InterPro" id="IPR050407">
    <property type="entry name" value="Geranylgeranyl_reductase"/>
</dbReference>
<dbReference type="SUPFAM" id="SSF51905">
    <property type="entry name" value="FAD/NAD(P)-binding domain"/>
    <property type="match status" value="1"/>
</dbReference>
<dbReference type="EMBL" id="JAAOYM010000001">
    <property type="protein sequence ID" value="NIJ11895.1"/>
    <property type="molecule type" value="Genomic_DNA"/>
</dbReference>
<reference evidence="2 3" key="1">
    <citation type="submission" date="2020-03" db="EMBL/GenBank/DDBJ databases">
        <title>Sequencing the genomes of 1000 actinobacteria strains.</title>
        <authorList>
            <person name="Klenk H.-P."/>
        </authorList>
    </citation>
    <scope>NUCLEOTIDE SEQUENCE [LARGE SCALE GENOMIC DNA]</scope>
    <source>
        <strain evidence="2 3">DSM 45685</strain>
    </source>
</reference>
<dbReference type="PRINTS" id="PR00420">
    <property type="entry name" value="RNGMNOXGNASE"/>
</dbReference>
<dbReference type="RefSeq" id="WP_167169868.1">
    <property type="nucleotide sequence ID" value="NZ_JAAOYM010000001.1"/>
</dbReference>
<dbReference type="InterPro" id="IPR002938">
    <property type="entry name" value="FAD-bd"/>
</dbReference>
<comment type="caution">
    <text evidence="2">The sequence shown here is derived from an EMBL/GenBank/DDBJ whole genome shotgun (WGS) entry which is preliminary data.</text>
</comment>
<dbReference type="AlphaFoldDB" id="A0A7X5UPQ5"/>
<gene>
    <name evidence="2" type="ORF">FHU38_002239</name>
</gene>
<dbReference type="Pfam" id="PF01494">
    <property type="entry name" value="FAD_binding_3"/>
    <property type="match status" value="1"/>
</dbReference>
<dbReference type="PANTHER" id="PTHR42685">
    <property type="entry name" value="GERANYLGERANYL DIPHOSPHATE REDUCTASE"/>
    <property type="match status" value="1"/>
</dbReference>
<accession>A0A7X5UPQ5</accession>
<evidence type="ECO:0000313" key="3">
    <source>
        <dbReference type="Proteomes" id="UP000545493"/>
    </source>
</evidence>
<dbReference type="InterPro" id="IPR036188">
    <property type="entry name" value="FAD/NAD-bd_sf"/>
</dbReference>
<feature type="domain" description="FAD-binding" evidence="1">
    <location>
        <begin position="2"/>
        <end position="342"/>
    </location>
</feature>
<sequence length="400" mass="43570">MYDAIVVGARCAGSPVAMLLARRGYRVLLVDKVTQPSDTVSTHYVQQYGLRKLDEWGLLGRLAATGVPAIRRMTISYRDAVIDGFADPLDGIDLTYAPRRTVLDPILLEGARTAGVEVREGFTVRELVVDDGRVVGVRGGYGAEEPAEYRAKIVIGADGSQSFVARSVGAEIYRSIPAASFVYYSYWTGLRTHFHSRIGVDQQVGVWPTSDEQTLVAIMKPIARWAEFRTDPEASFLQVVKDVVPEFAEQLVDAGERVARLTGIRYPDNFYRRSHGPGWALVGDAGYHKDPITGQGISDAFVHAELLADRVAEGLAGERDLDEAVADYERARDAATASAFQFAATIGELTLPPQLDAVFTAMSGNDEYAKDFFNVIAGALPGEQFFAPENVARMVGGVRA</sequence>
<evidence type="ECO:0000259" key="1">
    <source>
        <dbReference type="Pfam" id="PF01494"/>
    </source>
</evidence>
<dbReference type="Gene3D" id="3.50.50.60">
    <property type="entry name" value="FAD/NAD(P)-binding domain"/>
    <property type="match status" value="1"/>
</dbReference>
<dbReference type="GO" id="GO:0071949">
    <property type="term" value="F:FAD binding"/>
    <property type="evidence" value="ECO:0007669"/>
    <property type="project" value="InterPro"/>
</dbReference>
<evidence type="ECO:0000313" key="2">
    <source>
        <dbReference type="EMBL" id="NIJ11895.1"/>
    </source>
</evidence>
<dbReference type="Proteomes" id="UP000545493">
    <property type="component" value="Unassembled WGS sequence"/>
</dbReference>
<name>A0A7X5UPQ5_9PSEU</name>
<keyword evidence="3" id="KW-1185">Reference proteome</keyword>
<protein>
    <submittedName>
        <fullName evidence="2">Flavin-dependent dehydrogenase</fullName>
    </submittedName>
</protein>